<accession>A0A2G8LE63</accession>
<dbReference type="PANTHER" id="PTHR11640:SF31">
    <property type="entry name" value="IRREGULAR CHIASM C-ROUGHEST PROTEIN-RELATED"/>
    <property type="match status" value="1"/>
</dbReference>
<dbReference type="SUPFAM" id="SSF48726">
    <property type="entry name" value="Immunoglobulin"/>
    <property type="match status" value="1"/>
</dbReference>
<feature type="compositionally biased region" description="Low complexity" evidence="6">
    <location>
        <begin position="327"/>
        <end position="349"/>
    </location>
</feature>
<dbReference type="OrthoDB" id="6413693at2759"/>
<dbReference type="GO" id="GO:0050839">
    <property type="term" value="F:cell adhesion molecule binding"/>
    <property type="evidence" value="ECO:0007669"/>
    <property type="project" value="TreeGrafter"/>
</dbReference>
<keyword evidence="4" id="KW-0325">Glycoprotein</keyword>
<dbReference type="Gene3D" id="2.60.40.10">
    <property type="entry name" value="Immunoglobulins"/>
    <property type="match status" value="1"/>
</dbReference>
<feature type="chain" id="PRO_5013970312" description="Ig-like domain-containing protein" evidence="8">
    <location>
        <begin position="20"/>
        <end position="517"/>
    </location>
</feature>
<dbReference type="InterPro" id="IPR007110">
    <property type="entry name" value="Ig-like_dom"/>
</dbReference>
<dbReference type="InterPro" id="IPR013783">
    <property type="entry name" value="Ig-like_fold"/>
</dbReference>
<gene>
    <name evidence="10" type="ORF">BSL78_04529</name>
</gene>
<evidence type="ECO:0000313" key="10">
    <source>
        <dbReference type="EMBL" id="PIK58559.1"/>
    </source>
</evidence>
<protein>
    <recommendedName>
        <fullName evidence="9">Ig-like domain-containing protein</fullName>
    </recommendedName>
</protein>
<keyword evidence="8" id="KW-0732">Signal</keyword>
<dbReference type="GO" id="GO:0005911">
    <property type="term" value="C:cell-cell junction"/>
    <property type="evidence" value="ECO:0007669"/>
    <property type="project" value="TreeGrafter"/>
</dbReference>
<dbReference type="InterPro" id="IPR051275">
    <property type="entry name" value="Cell_adhesion_signaling"/>
</dbReference>
<keyword evidence="7" id="KW-0812">Transmembrane</keyword>
<sequence>MHLSLSVFSLSVIIPVCSSSVFLEVPSDQNFTLGEITVLPCKVNVEELQTTLQLRWVKDGTLLLSSDDKIEQSRLLTNWNPVTGDFSLLILDTELEDIGDYCCKVLDTTDVQPRLIASATASLRTPSLSSPLCYAFSEQDDTDRQVEAGETTIFVCEFPKQYSFDLSLQWQQNGTDVGTNVNKVDSSLYYFATFAPEDTGTILQCHYKEIPSLSCTLPHVNVLYPPIAEIEVIHDKEQKGSFQEGETLDVQVLFRANPMSAHLHWTVHPLQRYSFRRGGHAIEIHEVIHENGFVNVSCRIVNDVGATVAWKLIEVKSQHEGRSTNISTSTEFTETETTTETSTPSFTSFMGKGEGKGQKVNSSMFNDNSSSLLPLYLGIAFGVFSLAVIITIGFICVITCNKRNNASAVDQEGELRVTYDTNGVTEEVRVQSETPMSHISGDSIILNPSNLAQANEYAYSNSSPYMLEAQRQQAIVPHIKNQFSFTQNNWKYQRRQCTILYHFLIQFLMLHEALFCV</sequence>
<name>A0A2G8LE63_STIJA</name>
<feature type="region of interest" description="Disordered" evidence="6">
    <location>
        <begin position="323"/>
        <end position="354"/>
    </location>
</feature>
<keyword evidence="11" id="KW-1185">Reference proteome</keyword>
<keyword evidence="2 7" id="KW-0472">Membrane</keyword>
<evidence type="ECO:0000256" key="6">
    <source>
        <dbReference type="SAM" id="MobiDB-lite"/>
    </source>
</evidence>
<evidence type="ECO:0000256" key="7">
    <source>
        <dbReference type="SAM" id="Phobius"/>
    </source>
</evidence>
<dbReference type="PANTHER" id="PTHR11640">
    <property type="entry name" value="NEPHRIN"/>
    <property type="match status" value="1"/>
</dbReference>
<dbReference type="Proteomes" id="UP000230750">
    <property type="component" value="Unassembled WGS sequence"/>
</dbReference>
<dbReference type="AlphaFoldDB" id="A0A2G8LE63"/>
<evidence type="ECO:0000256" key="8">
    <source>
        <dbReference type="SAM" id="SignalP"/>
    </source>
</evidence>
<keyword evidence="5" id="KW-0393">Immunoglobulin domain</keyword>
<reference evidence="10 11" key="1">
    <citation type="journal article" date="2017" name="PLoS Biol.">
        <title>The sea cucumber genome provides insights into morphological evolution and visceral regeneration.</title>
        <authorList>
            <person name="Zhang X."/>
            <person name="Sun L."/>
            <person name="Yuan J."/>
            <person name="Sun Y."/>
            <person name="Gao Y."/>
            <person name="Zhang L."/>
            <person name="Li S."/>
            <person name="Dai H."/>
            <person name="Hamel J.F."/>
            <person name="Liu C."/>
            <person name="Yu Y."/>
            <person name="Liu S."/>
            <person name="Lin W."/>
            <person name="Guo K."/>
            <person name="Jin S."/>
            <person name="Xu P."/>
            <person name="Storey K.B."/>
            <person name="Huan P."/>
            <person name="Zhang T."/>
            <person name="Zhou Y."/>
            <person name="Zhang J."/>
            <person name="Lin C."/>
            <person name="Li X."/>
            <person name="Xing L."/>
            <person name="Huo D."/>
            <person name="Sun M."/>
            <person name="Wang L."/>
            <person name="Mercier A."/>
            <person name="Li F."/>
            <person name="Yang H."/>
            <person name="Xiang J."/>
        </authorList>
    </citation>
    <scope>NUCLEOTIDE SEQUENCE [LARGE SCALE GENOMIC DNA]</scope>
    <source>
        <strain evidence="10">Shaxun</strain>
        <tissue evidence="10">Muscle</tissue>
    </source>
</reference>
<evidence type="ECO:0000256" key="1">
    <source>
        <dbReference type="ARBA" id="ARBA00004479"/>
    </source>
</evidence>
<keyword evidence="3" id="KW-1015">Disulfide bond</keyword>
<dbReference type="EMBL" id="MRZV01000109">
    <property type="protein sequence ID" value="PIK58559.1"/>
    <property type="molecule type" value="Genomic_DNA"/>
</dbReference>
<dbReference type="GO" id="GO:0005886">
    <property type="term" value="C:plasma membrane"/>
    <property type="evidence" value="ECO:0007669"/>
    <property type="project" value="TreeGrafter"/>
</dbReference>
<organism evidence="10 11">
    <name type="scientific">Stichopus japonicus</name>
    <name type="common">Sea cucumber</name>
    <dbReference type="NCBI Taxonomy" id="307972"/>
    <lineage>
        <taxon>Eukaryota</taxon>
        <taxon>Metazoa</taxon>
        <taxon>Echinodermata</taxon>
        <taxon>Eleutherozoa</taxon>
        <taxon>Echinozoa</taxon>
        <taxon>Holothuroidea</taxon>
        <taxon>Aspidochirotacea</taxon>
        <taxon>Aspidochirotida</taxon>
        <taxon>Stichopodidae</taxon>
        <taxon>Apostichopus</taxon>
    </lineage>
</organism>
<feature type="domain" description="Ig-like" evidence="9">
    <location>
        <begin position="126"/>
        <end position="231"/>
    </location>
</feature>
<comment type="subcellular location">
    <subcellularLocation>
        <location evidence="1">Membrane</location>
        <topology evidence="1">Single-pass type I membrane protein</topology>
    </subcellularLocation>
</comment>
<comment type="caution">
    <text evidence="10">The sequence shown here is derived from an EMBL/GenBank/DDBJ whole genome shotgun (WGS) entry which is preliminary data.</text>
</comment>
<feature type="domain" description="Ig-like" evidence="9">
    <location>
        <begin position="15"/>
        <end position="122"/>
    </location>
</feature>
<feature type="signal peptide" evidence="8">
    <location>
        <begin position="1"/>
        <end position="19"/>
    </location>
</feature>
<evidence type="ECO:0000256" key="4">
    <source>
        <dbReference type="ARBA" id="ARBA00023180"/>
    </source>
</evidence>
<evidence type="ECO:0000256" key="5">
    <source>
        <dbReference type="ARBA" id="ARBA00023319"/>
    </source>
</evidence>
<evidence type="ECO:0000259" key="9">
    <source>
        <dbReference type="PROSITE" id="PS50835"/>
    </source>
</evidence>
<keyword evidence="7" id="KW-1133">Transmembrane helix</keyword>
<dbReference type="PROSITE" id="PS50835">
    <property type="entry name" value="IG_LIKE"/>
    <property type="match status" value="2"/>
</dbReference>
<evidence type="ECO:0000256" key="2">
    <source>
        <dbReference type="ARBA" id="ARBA00023136"/>
    </source>
</evidence>
<proteinExistence type="predicted"/>
<dbReference type="InterPro" id="IPR036179">
    <property type="entry name" value="Ig-like_dom_sf"/>
</dbReference>
<feature type="transmembrane region" description="Helical" evidence="7">
    <location>
        <begin position="373"/>
        <end position="398"/>
    </location>
</feature>
<evidence type="ECO:0000256" key="3">
    <source>
        <dbReference type="ARBA" id="ARBA00023157"/>
    </source>
</evidence>
<evidence type="ECO:0000313" key="11">
    <source>
        <dbReference type="Proteomes" id="UP000230750"/>
    </source>
</evidence>
<dbReference type="GO" id="GO:0098609">
    <property type="term" value="P:cell-cell adhesion"/>
    <property type="evidence" value="ECO:0007669"/>
    <property type="project" value="TreeGrafter"/>
</dbReference>